<organism evidence="2 3">
    <name type="scientific">Chitinophaga pollutisoli</name>
    <dbReference type="NCBI Taxonomy" id="3133966"/>
    <lineage>
        <taxon>Bacteria</taxon>
        <taxon>Pseudomonadati</taxon>
        <taxon>Bacteroidota</taxon>
        <taxon>Chitinophagia</taxon>
        <taxon>Chitinophagales</taxon>
        <taxon>Chitinophagaceae</taxon>
        <taxon>Chitinophaga</taxon>
    </lineage>
</organism>
<dbReference type="SUPFAM" id="SSF103473">
    <property type="entry name" value="MFS general substrate transporter"/>
    <property type="match status" value="1"/>
</dbReference>
<evidence type="ECO:0000313" key="2">
    <source>
        <dbReference type="EMBL" id="WZN40962.1"/>
    </source>
</evidence>
<protein>
    <recommendedName>
        <fullName evidence="4">MFS transporter</fullName>
    </recommendedName>
</protein>
<keyword evidence="1" id="KW-0812">Transmembrane</keyword>
<reference evidence="3" key="1">
    <citation type="submission" date="2024-03" db="EMBL/GenBank/DDBJ databases">
        <title>Chitinophaga horti sp. nov., isolated from garden soil.</title>
        <authorList>
            <person name="Lee D.S."/>
            <person name="Han D.M."/>
            <person name="Baek J.H."/>
            <person name="Choi D.G."/>
            <person name="Jeon J.H."/>
            <person name="Jeon C.O."/>
        </authorList>
    </citation>
    <scope>NUCLEOTIDE SEQUENCE [LARGE SCALE GENOMIC DNA]</scope>
    <source>
        <strain evidence="3">GPA1</strain>
    </source>
</reference>
<gene>
    <name evidence="2" type="ORF">WJU16_23655</name>
</gene>
<sequence length="121" mass="12477">MRSKGGILITLTLGTIMSSPVTVATVNAVPRPLITQASSLDNLVLQVSGGIGVAVLSVVHQVGDYSLARGYSAPSAEQLALQYGFSISAALLVLAVVTTLFISNRRAQKHLPPAPATAKIP</sequence>
<feature type="transmembrane region" description="Helical" evidence="1">
    <location>
        <begin position="80"/>
        <end position="102"/>
    </location>
</feature>
<dbReference type="EMBL" id="CP149822">
    <property type="protein sequence ID" value="WZN40962.1"/>
    <property type="molecule type" value="Genomic_DNA"/>
</dbReference>
<evidence type="ECO:0008006" key="4">
    <source>
        <dbReference type="Google" id="ProtNLM"/>
    </source>
</evidence>
<dbReference type="Proteomes" id="UP001485459">
    <property type="component" value="Chromosome"/>
</dbReference>
<keyword evidence="1" id="KW-1133">Transmembrane helix</keyword>
<dbReference type="InterPro" id="IPR036259">
    <property type="entry name" value="MFS_trans_sf"/>
</dbReference>
<proteinExistence type="predicted"/>
<keyword evidence="1" id="KW-0472">Membrane</keyword>
<name>A0ABZ2YNK9_9BACT</name>
<dbReference type="RefSeq" id="WP_341835825.1">
    <property type="nucleotide sequence ID" value="NZ_CP149822.1"/>
</dbReference>
<evidence type="ECO:0000256" key="1">
    <source>
        <dbReference type="SAM" id="Phobius"/>
    </source>
</evidence>
<keyword evidence="3" id="KW-1185">Reference proteome</keyword>
<evidence type="ECO:0000313" key="3">
    <source>
        <dbReference type="Proteomes" id="UP001485459"/>
    </source>
</evidence>
<accession>A0ABZ2YNK9</accession>